<comment type="caution">
    <text evidence="2">The sequence shown here is derived from an EMBL/GenBank/DDBJ whole genome shotgun (WGS) entry which is preliminary data.</text>
</comment>
<name>A0A9N9JKG1_9GLOM</name>
<reference evidence="2" key="1">
    <citation type="submission" date="2021-06" db="EMBL/GenBank/DDBJ databases">
        <authorList>
            <person name="Kallberg Y."/>
            <person name="Tangrot J."/>
            <person name="Rosling A."/>
        </authorList>
    </citation>
    <scope>NUCLEOTIDE SEQUENCE</scope>
    <source>
        <strain evidence="2">FL966</strain>
    </source>
</reference>
<feature type="region of interest" description="Disordered" evidence="1">
    <location>
        <begin position="57"/>
        <end position="79"/>
    </location>
</feature>
<dbReference type="Proteomes" id="UP000789759">
    <property type="component" value="Unassembled WGS sequence"/>
</dbReference>
<gene>
    <name evidence="2" type="ORF">CPELLU_LOCUS16506</name>
</gene>
<dbReference type="OrthoDB" id="2433259at2759"/>
<evidence type="ECO:0000313" key="2">
    <source>
        <dbReference type="EMBL" id="CAG8783128.1"/>
    </source>
</evidence>
<evidence type="ECO:0000256" key="1">
    <source>
        <dbReference type="SAM" id="MobiDB-lite"/>
    </source>
</evidence>
<accession>A0A9N9JKG1</accession>
<keyword evidence="3" id="KW-1185">Reference proteome</keyword>
<sequence length="106" mass="12400">MQNNEELSADLLDLYEVLFFLQTPNEFFKDDDFDSNANIVELTNKIDAITLDNENQINKEKARKRRKEHGNKEGKNIASEKKAKIFSQLSLSPDFSYLKHNVPFYQ</sequence>
<feature type="non-terminal residue" evidence="2">
    <location>
        <position position="106"/>
    </location>
</feature>
<evidence type="ECO:0000313" key="3">
    <source>
        <dbReference type="Proteomes" id="UP000789759"/>
    </source>
</evidence>
<proteinExistence type="predicted"/>
<feature type="compositionally biased region" description="Basic and acidic residues" evidence="1">
    <location>
        <begin position="70"/>
        <end position="79"/>
    </location>
</feature>
<protein>
    <submittedName>
        <fullName evidence="2">19168_t:CDS:1</fullName>
    </submittedName>
</protein>
<dbReference type="EMBL" id="CAJVQA010024622">
    <property type="protein sequence ID" value="CAG8783128.1"/>
    <property type="molecule type" value="Genomic_DNA"/>
</dbReference>
<dbReference type="AlphaFoldDB" id="A0A9N9JKG1"/>
<organism evidence="2 3">
    <name type="scientific">Cetraspora pellucida</name>
    <dbReference type="NCBI Taxonomy" id="1433469"/>
    <lineage>
        <taxon>Eukaryota</taxon>
        <taxon>Fungi</taxon>
        <taxon>Fungi incertae sedis</taxon>
        <taxon>Mucoromycota</taxon>
        <taxon>Glomeromycotina</taxon>
        <taxon>Glomeromycetes</taxon>
        <taxon>Diversisporales</taxon>
        <taxon>Gigasporaceae</taxon>
        <taxon>Cetraspora</taxon>
    </lineage>
</organism>